<dbReference type="PANTHER" id="PTHR14753">
    <property type="entry name" value="F-BOX ONLY PROTEIN 38"/>
    <property type="match status" value="1"/>
</dbReference>
<dbReference type="Proteomes" id="UP001634394">
    <property type="component" value="Unassembled WGS sequence"/>
</dbReference>
<feature type="region of interest" description="Disordered" evidence="2">
    <location>
        <begin position="726"/>
        <end position="754"/>
    </location>
</feature>
<evidence type="ECO:0000313" key="4">
    <source>
        <dbReference type="Proteomes" id="UP001634394"/>
    </source>
</evidence>
<feature type="compositionally biased region" description="Low complexity" evidence="2">
    <location>
        <begin position="866"/>
        <end position="877"/>
    </location>
</feature>
<organism evidence="3 4">
    <name type="scientific">Sinanodonta woodiana</name>
    <name type="common">Chinese pond mussel</name>
    <name type="synonym">Anodonta woodiana</name>
    <dbReference type="NCBI Taxonomy" id="1069815"/>
    <lineage>
        <taxon>Eukaryota</taxon>
        <taxon>Metazoa</taxon>
        <taxon>Spiralia</taxon>
        <taxon>Lophotrochozoa</taxon>
        <taxon>Mollusca</taxon>
        <taxon>Bivalvia</taxon>
        <taxon>Autobranchia</taxon>
        <taxon>Heteroconchia</taxon>
        <taxon>Palaeoheterodonta</taxon>
        <taxon>Unionida</taxon>
        <taxon>Unionoidea</taxon>
        <taxon>Unionidae</taxon>
        <taxon>Unioninae</taxon>
        <taxon>Sinanodonta</taxon>
    </lineage>
</organism>
<sequence length="1646" mass="184579">MHKGNRSDYKGEVTKVGILESSDIQKYPKEKKLKVQQQASIALQKTNLNNISTLSVEILVYILSHLSLKDVLKVECQCKKLKESVHLYLRLMKTVDFSEEGLSPWTVQGMTDNMFSALLRKCSELRTILSFHPKHLFRRKRRGIEQLSISGVCAALSKSKVEAIEISDIFLLEEIIQYLPHIQILGPFKNRDGRFPIDPRNQLTLPTGARVTSLHLTGVVIPELPKLKHLQVLYLRFVQFTNLHPFKDFSAPSLKTFVMTHCAGPQNALKYVRLFTGLAEAQNLTRLELIRVPFLGGLLQHIIVESWKYHGYSRLVRLKIGACKSALETDLGYLMIASSESLQDLCVQPSLTKDSMFSALHLADVQFAVLNKLSLGFVDAFPSEDWKNEDLVAHGLADVLELPGLISDAGMRTVGECFPCVKILEIYNCPHLQKPFSWFTSGQMYWLNITELTLRRCHAISLEDFCNFVRFLPHLTILHLEQMFKEPPKGCSRVGLSAGTGLGVSGGLITANRHAANQQAANQQLRNQNAADQQVANQNEANHAANQNAANQQRANQNETNQLADIQNAANQQVASQNETNQHAANQNIDDRNEANLCASIQNETDQEFDDQNEADSTNHNVEDKNQNNKNNAQSNDCNHNFIQNNDPNRDTRNHVLADTTGNIAVIQNGPRDRSIIIPIVHEVRDGDVNITIGVGNKVQNDLTDGNSNVPFVASDVEDAEFFLYDSGDDGNSDDEAEKSLKSDDRGSIAMGDEEEEPIKVLAGKNMYGDKDNNIKRKIKSNKTGRTSESVTQNAKTVEEYCNEIRYADSCKGLVSLRQRDMSGAYDNFTSCTSSRLDLDCTGTSNCHMSQKLMPISKVGILNHDTSQSEQTSPSESRTVDSFYDDGSDNNVSQPSEKSFGEYWNEKTIAGHDVKVHQTSCTENLEREPHAELCQSDLICINGSVGMVTELPLSSIYDTDNTNSGTDTSLVGEKSECRNNGDLPFREQAIMGDKQLATSPHPVQEEIRNITYTESVEDYLDSGIKISGRSEIKYLPKGDSKLICTAASSFLEEDLEFLSSSQVANHENYCHRDEDDDMSKNFVDSSFSSDRSCQENETKKSKCLKHQFVHSSRTFVSSELNRGKNNNLHSDNAGMPVSSLSLSYERKKEQSSQDRSSSVVCDKMLHSSDKISNNSGFNSKEELATVSVCVNYSEKKTPLVETGTEVRKGKSLTGKKKGLVNKIKEAQRSLSSLKESLSTPCYNTIPRQVDLENLNHHVKQRCCRCKKVIILPLVCTCNKKDSSSLASSEEIREAAKLLKNMEANSAMMSNEDSSLGTCKVLTGRSSGISNGENESHQMKKAYMNDSRTQCKIHKRWKGETSDQATSTSDPVVEDDCVQVLRLKSEQLQCVTLKMVGITDLVLETCPNLEFITASGCRVLKKVSIQTCPRVKRVTVSQCRKFDEEHLLDQVYQLPPEQSRLVILRPLHEIKNYEHLLRQNLKDYDYGSCYLYDFSPVPSETLYNRHRMESWMNLLEIFNLFTMFVYGIPQYRPLENPNKGLYFFSGENENGSEWNIETDIPWLPALDMLPNLDDKDIPISNHRNKGVYCPEAKGHSSSSMSKLEEDIQDVILHEVQSQVGLHKHAIYVYTNMCDTSGTPVADHLLPY</sequence>
<dbReference type="PANTHER" id="PTHR14753:SF3">
    <property type="entry name" value="F-BOX ONLY PROTEIN 38"/>
    <property type="match status" value="1"/>
</dbReference>
<dbReference type="SUPFAM" id="SSF52047">
    <property type="entry name" value="RNI-like"/>
    <property type="match status" value="1"/>
</dbReference>
<dbReference type="InterPro" id="IPR042354">
    <property type="entry name" value="FBX38"/>
</dbReference>
<evidence type="ECO:0000256" key="1">
    <source>
        <dbReference type="SAM" id="Coils"/>
    </source>
</evidence>
<evidence type="ECO:0000313" key="3">
    <source>
        <dbReference type="EMBL" id="KAL3871767.1"/>
    </source>
</evidence>
<accession>A0ABD3WD25</accession>
<feature type="compositionally biased region" description="Acidic residues" evidence="2">
    <location>
        <begin position="726"/>
        <end position="737"/>
    </location>
</feature>
<feature type="compositionally biased region" description="Basic and acidic residues" evidence="2">
    <location>
        <begin position="738"/>
        <end position="747"/>
    </location>
</feature>
<comment type="caution">
    <text evidence="3">The sequence shown here is derived from an EMBL/GenBank/DDBJ whole genome shotgun (WGS) entry which is preliminary data.</text>
</comment>
<evidence type="ECO:0008006" key="5">
    <source>
        <dbReference type="Google" id="ProtNLM"/>
    </source>
</evidence>
<evidence type="ECO:0000256" key="2">
    <source>
        <dbReference type="SAM" id="MobiDB-lite"/>
    </source>
</evidence>
<feature type="region of interest" description="Disordered" evidence="2">
    <location>
        <begin position="607"/>
        <end position="654"/>
    </location>
</feature>
<dbReference type="SUPFAM" id="SSF81383">
    <property type="entry name" value="F-box domain"/>
    <property type="match status" value="1"/>
</dbReference>
<dbReference type="EMBL" id="JBJQND010000007">
    <property type="protein sequence ID" value="KAL3871767.1"/>
    <property type="molecule type" value="Genomic_DNA"/>
</dbReference>
<feature type="compositionally biased region" description="Low complexity" evidence="2">
    <location>
        <begin position="628"/>
        <end position="639"/>
    </location>
</feature>
<feature type="region of interest" description="Disordered" evidence="2">
    <location>
        <begin position="865"/>
        <end position="898"/>
    </location>
</feature>
<proteinExistence type="predicted"/>
<keyword evidence="1" id="KW-0175">Coiled coil</keyword>
<dbReference type="InterPro" id="IPR036047">
    <property type="entry name" value="F-box-like_dom_sf"/>
</dbReference>
<dbReference type="InterPro" id="IPR032675">
    <property type="entry name" value="LRR_dom_sf"/>
</dbReference>
<keyword evidence="4" id="KW-1185">Reference proteome</keyword>
<feature type="coiled-coil region" evidence="1">
    <location>
        <begin position="508"/>
        <end position="569"/>
    </location>
</feature>
<dbReference type="Gene3D" id="3.80.10.10">
    <property type="entry name" value="Ribonuclease Inhibitor"/>
    <property type="match status" value="1"/>
</dbReference>
<reference evidence="3 4" key="1">
    <citation type="submission" date="2024-11" db="EMBL/GenBank/DDBJ databases">
        <title>Chromosome-level genome assembly of the freshwater bivalve Anodonta woodiana.</title>
        <authorList>
            <person name="Chen X."/>
        </authorList>
    </citation>
    <scope>NUCLEOTIDE SEQUENCE [LARGE SCALE GENOMIC DNA]</scope>
    <source>
        <strain evidence="3">MN2024</strain>
        <tissue evidence="3">Gills</tissue>
    </source>
</reference>
<feature type="region of interest" description="Disordered" evidence="2">
    <location>
        <begin position="1119"/>
        <end position="1159"/>
    </location>
</feature>
<protein>
    <recommendedName>
        <fullName evidence="5">F-box only protein 38</fullName>
    </recommendedName>
</protein>
<feature type="compositionally biased region" description="Polar residues" evidence="2">
    <location>
        <begin position="1119"/>
        <end position="1130"/>
    </location>
</feature>
<name>A0ABD3WD25_SINWO</name>
<dbReference type="CDD" id="cd22107">
    <property type="entry name" value="F-box_FBXO38"/>
    <property type="match status" value="1"/>
</dbReference>
<gene>
    <name evidence="3" type="ORF">ACJMK2_039745</name>
</gene>